<dbReference type="Proteomes" id="UP001551695">
    <property type="component" value="Unassembled WGS sequence"/>
</dbReference>
<keyword evidence="2" id="KW-1185">Reference proteome</keyword>
<sequence>MKAVLWWVDSVLGGQDYRRYVEHLRRDHPDRAIPTERDYWRDRYAEADRKPQNRCC</sequence>
<dbReference type="EMBL" id="JBFAKC010000006">
    <property type="protein sequence ID" value="MEV0709177.1"/>
    <property type="molecule type" value="Genomic_DNA"/>
</dbReference>
<proteinExistence type="predicted"/>
<evidence type="ECO:0000313" key="2">
    <source>
        <dbReference type="Proteomes" id="UP001551695"/>
    </source>
</evidence>
<comment type="caution">
    <text evidence="1">The sequence shown here is derived from an EMBL/GenBank/DDBJ whole genome shotgun (WGS) entry which is preliminary data.</text>
</comment>
<name>A0ABV3FUT2_9NOCA</name>
<protein>
    <submittedName>
        <fullName evidence="1">YbdD/YjiX family protein</fullName>
    </submittedName>
</protein>
<organism evidence="1 2">
    <name type="scientific">Nocardia aurea</name>
    <dbReference type="NCBI Taxonomy" id="2144174"/>
    <lineage>
        <taxon>Bacteria</taxon>
        <taxon>Bacillati</taxon>
        <taxon>Actinomycetota</taxon>
        <taxon>Actinomycetes</taxon>
        <taxon>Mycobacteriales</taxon>
        <taxon>Nocardiaceae</taxon>
        <taxon>Nocardia</taxon>
    </lineage>
</organism>
<evidence type="ECO:0000313" key="1">
    <source>
        <dbReference type="EMBL" id="MEV0709177.1"/>
    </source>
</evidence>
<reference evidence="1 2" key="1">
    <citation type="submission" date="2024-06" db="EMBL/GenBank/DDBJ databases">
        <title>The Natural Products Discovery Center: Release of the First 8490 Sequenced Strains for Exploring Actinobacteria Biosynthetic Diversity.</title>
        <authorList>
            <person name="Kalkreuter E."/>
            <person name="Kautsar S.A."/>
            <person name="Yang D."/>
            <person name="Bader C.D."/>
            <person name="Teijaro C.N."/>
            <person name="Fluegel L."/>
            <person name="Davis C.M."/>
            <person name="Simpson J.R."/>
            <person name="Lauterbach L."/>
            <person name="Steele A.D."/>
            <person name="Gui C."/>
            <person name="Meng S."/>
            <person name="Li G."/>
            <person name="Viehrig K."/>
            <person name="Ye F."/>
            <person name="Su P."/>
            <person name="Kiefer A.F."/>
            <person name="Nichols A."/>
            <person name="Cepeda A.J."/>
            <person name="Yan W."/>
            <person name="Fan B."/>
            <person name="Jiang Y."/>
            <person name="Adhikari A."/>
            <person name="Zheng C.-J."/>
            <person name="Schuster L."/>
            <person name="Cowan T.M."/>
            <person name="Smanski M.J."/>
            <person name="Chevrette M.G."/>
            <person name="De Carvalho L.P.S."/>
            <person name="Shen B."/>
        </authorList>
    </citation>
    <scope>NUCLEOTIDE SEQUENCE [LARGE SCALE GENOMIC DNA]</scope>
    <source>
        <strain evidence="1 2">NPDC050403</strain>
    </source>
</reference>
<gene>
    <name evidence="1" type="ORF">AB0I48_16580</name>
</gene>
<accession>A0ABV3FUT2</accession>
<dbReference type="Pfam" id="PF04328">
    <property type="entry name" value="Sel_put"/>
    <property type="match status" value="1"/>
</dbReference>
<dbReference type="InterPro" id="IPR007423">
    <property type="entry name" value="Sel_put"/>
</dbReference>